<dbReference type="InterPro" id="IPR020901">
    <property type="entry name" value="Prtase_inh_Kunz-CS"/>
</dbReference>
<dbReference type="Pfam" id="PF06468">
    <property type="entry name" value="Spond_N"/>
    <property type="match status" value="1"/>
</dbReference>
<dbReference type="InterPro" id="IPR000884">
    <property type="entry name" value="TSP1_rpt"/>
</dbReference>
<sequence length="585" mass="68578">MCTANCTWKDSLEIDLYPWDAGTNSRVTYMGEKMETHPRERIHRLTSTRPNDRDSPFYGVDIKPFARLTMRKKKEACTDDDGKSASAEESPTTEELVSMMKKKMMMNKKFEMEKCATSQWSDWAECSNPCGSGFRERRRMLKNSDITAEMCDLELVETETCIGDCKVRGKKLRDDFIMRHDVERDPTDTCAVTDWSVWSPCSATCGLGMKERWRMFLYNPEQRVDCGIHLMEKDLCRGEIFDCQKAMMMKNFTAICQLPVDVGPCRGDFPRWFYNRTMQKCQTFSYGGCRGNENRFDTESECVDLCADHMASLHRNGGLGGKRGMSQQQREMERVMMREKERMMAKQRMREKQETMKQDMLRKEEMMRKLRMMEQQREEQERKAEEMKRQMMKKQMMLQNHGQADGGSGGEDAAARMEREKAKMMRRQQRLMKKKQMMERRRRRRRRQRKDDDGVTGGSRRQSGGARVNCMVTPWSGWSECSATCGRGVIMKTRMVKVEPKNGGRRCPRRLVKKKKCRQKKCPVDCKMSQWSEWSTCTQTCGDSSVQIRRRRRLRKPRRGGLACSTRKERRFCNVPLCPDSDVRS</sequence>
<dbReference type="Gene3D" id="2.60.40.2130">
    <property type="entry name" value="F-spondin domain"/>
    <property type="match status" value="1"/>
</dbReference>
<dbReference type="EMBL" id="BMAT01009977">
    <property type="protein sequence ID" value="GFS17750.1"/>
    <property type="molecule type" value="Genomic_DNA"/>
</dbReference>
<keyword evidence="3" id="KW-0272">Extracellular matrix</keyword>
<dbReference type="SMART" id="SM00209">
    <property type="entry name" value="TSP1"/>
    <property type="match status" value="4"/>
</dbReference>
<keyword evidence="7" id="KW-1015">Disulfide bond</keyword>
<dbReference type="Gene3D" id="4.10.410.10">
    <property type="entry name" value="Pancreatic trypsin inhibitor Kunitz domain"/>
    <property type="match status" value="1"/>
</dbReference>
<keyword evidence="5" id="KW-0732">Signal</keyword>
<dbReference type="PRINTS" id="PR00759">
    <property type="entry name" value="BASICPTASE"/>
</dbReference>
<dbReference type="SUPFAM" id="SSF82895">
    <property type="entry name" value="TSP-1 type 1 repeat"/>
    <property type="match status" value="4"/>
</dbReference>
<dbReference type="FunFam" id="4.10.410.10:FF:000006">
    <property type="entry name" value="Serine peptidase inhibitor, Kunitz type 1"/>
    <property type="match status" value="1"/>
</dbReference>
<dbReference type="Pfam" id="PF00090">
    <property type="entry name" value="TSP_1"/>
    <property type="match status" value="3"/>
</dbReference>
<dbReference type="SUPFAM" id="SSF57362">
    <property type="entry name" value="BPTI-like"/>
    <property type="match status" value="1"/>
</dbReference>
<dbReference type="Pfam" id="PF19028">
    <property type="entry name" value="TSP1_spondin"/>
    <property type="match status" value="1"/>
</dbReference>
<evidence type="ECO:0000259" key="10">
    <source>
        <dbReference type="PROSITE" id="PS50279"/>
    </source>
</evidence>
<evidence type="ECO:0000256" key="8">
    <source>
        <dbReference type="ARBA" id="ARBA00023180"/>
    </source>
</evidence>
<evidence type="ECO:0000313" key="12">
    <source>
        <dbReference type="EMBL" id="GFS17750.1"/>
    </source>
</evidence>
<dbReference type="InterPro" id="IPR038678">
    <property type="entry name" value="Spondin_N_sf"/>
</dbReference>
<feature type="domain" description="BPTI/Kunitz inhibitor" evidence="10">
    <location>
        <begin position="256"/>
        <end position="306"/>
    </location>
</feature>
<dbReference type="GO" id="GO:0031012">
    <property type="term" value="C:extracellular matrix"/>
    <property type="evidence" value="ECO:0007669"/>
    <property type="project" value="TreeGrafter"/>
</dbReference>
<dbReference type="PANTHER" id="PTHR11311:SF16">
    <property type="entry name" value="SPONDIN-1"/>
    <property type="match status" value="1"/>
</dbReference>
<keyword evidence="8" id="KW-0325">Glycoprotein</keyword>
<protein>
    <submittedName>
        <fullName evidence="12">Spondin-1-like</fullName>
    </submittedName>
</protein>
<evidence type="ECO:0000256" key="5">
    <source>
        <dbReference type="ARBA" id="ARBA00022729"/>
    </source>
</evidence>
<evidence type="ECO:0000256" key="6">
    <source>
        <dbReference type="ARBA" id="ARBA00022889"/>
    </source>
</evidence>
<dbReference type="AlphaFoldDB" id="A0AAV4J7D8"/>
<evidence type="ECO:0000256" key="4">
    <source>
        <dbReference type="ARBA" id="ARBA00022723"/>
    </source>
</evidence>
<dbReference type="Proteomes" id="UP000762676">
    <property type="component" value="Unassembled WGS sequence"/>
</dbReference>
<accession>A0AAV4J7D8</accession>
<evidence type="ECO:0000256" key="7">
    <source>
        <dbReference type="ARBA" id="ARBA00023157"/>
    </source>
</evidence>
<dbReference type="PROSITE" id="PS00280">
    <property type="entry name" value="BPTI_KUNITZ_1"/>
    <property type="match status" value="1"/>
</dbReference>
<dbReference type="InterPro" id="IPR051418">
    <property type="entry name" value="Spondin/Thrombospondin_T1"/>
</dbReference>
<dbReference type="InterPro" id="IPR009465">
    <property type="entry name" value="Spondin_N"/>
</dbReference>
<evidence type="ECO:0000256" key="3">
    <source>
        <dbReference type="ARBA" id="ARBA00022530"/>
    </source>
</evidence>
<evidence type="ECO:0000259" key="11">
    <source>
        <dbReference type="PROSITE" id="PS51020"/>
    </source>
</evidence>
<proteinExistence type="predicted"/>
<comment type="caution">
    <text evidence="12">The sequence shown here is derived from an EMBL/GenBank/DDBJ whole genome shotgun (WGS) entry which is preliminary data.</text>
</comment>
<feature type="compositionally biased region" description="Basic residues" evidence="9">
    <location>
        <begin position="426"/>
        <end position="448"/>
    </location>
</feature>
<dbReference type="GO" id="GO:0004867">
    <property type="term" value="F:serine-type endopeptidase inhibitor activity"/>
    <property type="evidence" value="ECO:0007669"/>
    <property type="project" value="InterPro"/>
</dbReference>
<dbReference type="SMART" id="SM00131">
    <property type="entry name" value="KU"/>
    <property type="match status" value="1"/>
</dbReference>
<dbReference type="InterPro" id="IPR044004">
    <property type="entry name" value="TSP1_spondin_dom"/>
</dbReference>
<dbReference type="GO" id="GO:0007155">
    <property type="term" value="P:cell adhesion"/>
    <property type="evidence" value="ECO:0007669"/>
    <property type="project" value="UniProtKB-KW"/>
</dbReference>
<keyword evidence="13" id="KW-1185">Reference proteome</keyword>
<dbReference type="InterPro" id="IPR036383">
    <property type="entry name" value="TSP1_rpt_sf"/>
</dbReference>
<dbReference type="PROSITE" id="PS50279">
    <property type="entry name" value="BPTI_KUNITZ_2"/>
    <property type="match status" value="1"/>
</dbReference>
<keyword evidence="2" id="KW-0964">Secreted</keyword>
<keyword evidence="4" id="KW-0479">Metal-binding</keyword>
<dbReference type="Pfam" id="PF00014">
    <property type="entry name" value="Kunitz_BPTI"/>
    <property type="match status" value="1"/>
</dbReference>
<reference evidence="12 13" key="1">
    <citation type="journal article" date="2021" name="Elife">
        <title>Chloroplast acquisition without the gene transfer in kleptoplastic sea slugs, Plakobranchus ocellatus.</title>
        <authorList>
            <person name="Maeda T."/>
            <person name="Takahashi S."/>
            <person name="Yoshida T."/>
            <person name="Shimamura S."/>
            <person name="Takaki Y."/>
            <person name="Nagai Y."/>
            <person name="Toyoda A."/>
            <person name="Suzuki Y."/>
            <person name="Arimoto A."/>
            <person name="Ishii H."/>
            <person name="Satoh N."/>
            <person name="Nishiyama T."/>
            <person name="Hasebe M."/>
            <person name="Maruyama T."/>
            <person name="Minagawa J."/>
            <person name="Obokata J."/>
            <person name="Shigenobu S."/>
        </authorList>
    </citation>
    <scope>NUCLEOTIDE SEQUENCE [LARGE SCALE GENOMIC DNA]</scope>
</reference>
<dbReference type="GO" id="GO:0046872">
    <property type="term" value="F:metal ion binding"/>
    <property type="evidence" value="ECO:0007669"/>
    <property type="project" value="UniProtKB-KW"/>
</dbReference>
<feature type="region of interest" description="Disordered" evidence="9">
    <location>
        <begin position="426"/>
        <end position="467"/>
    </location>
</feature>
<dbReference type="PROSITE" id="PS51020">
    <property type="entry name" value="SPONDIN"/>
    <property type="match status" value="1"/>
</dbReference>
<evidence type="ECO:0000313" key="13">
    <source>
        <dbReference type="Proteomes" id="UP000762676"/>
    </source>
</evidence>
<dbReference type="PANTHER" id="PTHR11311">
    <property type="entry name" value="SPONDIN"/>
    <property type="match status" value="1"/>
</dbReference>
<dbReference type="PROSITE" id="PS50092">
    <property type="entry name" value="TSP1"/>
    <property type="match status" value="4"/>
</dbReference>
<feature type="domain" description="Spondin" evidence="11">
    <location>
        <begin position="1"/>
        <end position="53"/>
    </location>
</feature>
<gene>
    <name evidence="12" type="ORF">ElyMa_004990100</name>
</gene>
<dbReference type="InterPro" id="IPR036880">
    <property type="entry name" value="Kunitz_BPTI_sf"/>
</dbReference>
<keyword evidence="6" id="KW-0130">Cell adhesion</keyword>
<evidence type="ECO:0000256" key="2">
    <source>
        <dbReference type="ARBA" id="ARBA00022525"/>
    </source>
</evidence>
<name>A0AAV4J7D8_9GAST</name>
<comment type="subcellular location">
    <subcellularLocation>
        <location evidence="1">Secreted</location>
        <location evidence="1">Extracellular space</location>
        <location evidence="1">Extracellular matrix</location>
    </subcellularLocation>
</comment>
<dbReference type="CDD" id="cd00109">
    <property type="entry name" value="Kunitz-type"/>
    <property type="match status" value="1"/>
</dbReference>
<evidence type="ECO:0000256" key="9">
    <source>
        <dbReference type="SAM" id="MobiDB-lite"/>
    </source>
</evidence>
<dbReference type="Gene3D" id="2.20.100.10">
    <property type="entry name" value="Thrombospondin type-1 (TSP1) repeat"/>
    <property type="match status" value="4"/>
</dbReference>
<organism evidence="12 13">
    <name type="scientific">Elysia marginata</name>
    <dbReference type="NCBI Taxonomy" id="1093978"/>
    <lineage>
        <taxon>Eukaryota</taxon>
        <taxon>Metazoa</taxon>
        <taxon>Spiralia</taxon>
        <taxon>Lophotrochozoa</taxon>
        <taxon>Mollusca</taxon>
        <taxon>Gastropoda</taxon>
        <taxon>Heterobranchia</taxon>
        <taxon>Euthyneura</taxon>
        <taxon>Panpulmonata</taxon>
        <taxon>Sacoglossa</taxon>
        <taxon>Placobranchoidea</taxon>
        <taxon>Plakobranchidae</taxon>
        <taxon>Elysia</taxon>
    </lineage>
</organism>
<dbReference type="InterPro" id="IPR002223">
    <property type="entry name" value="Kunitz_BPTI"/>
</dbReference>
<evidence type="ECO:0000256" key="1">
    <source>
        <dbReference type="ARBA" id="ARBA00004498"/>
    </source>
</evidence>